<evidence type="ECO:0000256" key="1">
    <source>
        <dbReference type="SAM" id="MobiDB-lite"/>
    </source>
</evidence>
<name>A0A2S0USB6_9RHOB</name>
<feature type="region of interest" description="Disordered" evidence="1">
    <location>
        <begin position="1043"/>
        <end position="1103"/>
    </location>
</feature>
<dbReference type="InterPro" id="IPR011050">
    <property type="entry name" value="Pectin_lyase_fold/virulence"/>
</dbReference>
<feature type="region of interest" description="Disordered" evidence="1">
    <location>
        <begin position="1851"/>
        <end position="1892"/>
    </location>
</feature>
<dbReference type="OrthoDB" id="6721845at2"/>
<evidence type="ECO:0000313" key="3">
    <source>
        <dbReference type="Proteomes" id="UP000244496"/>
    </source>
</evidence>
<dbReference type="InterPro" id="IPR012334">
    <property type="entry name" value="Pectin_lyas_fold"/>
</dbReference>
<gene>
    <name evidence="2" type="ORF">HYN69_17915</name>
</gene>
<dbReference type="Gene3D" id="2.160.20.10">
    <property type="entry name" value="Single-stranded right-handed beta-helix, Pectin lyase-like"/>
    <property type="match status" value="1"/>
</dbReference>
<proteinExistence type="predicted"/>
<feature type="compositionally biased region" description="Acidic residues" evidence="1">
    <location>
        <begin position="1458"/>
        <end position="1470"/>
    </location>
</feature>
<keyword evidence="2" id="KW-0614">Plasmid</keyword>
<dbReference type="EMBL" id="CP028919">
    <property type="protein sequence ID" value="AWB50708.1"/>
    <property type="molecule type" value="Genomic_DNA"/>
</dbReference>
<dbReference type="InterPro" id="IPR047881">
    <property type="entry name" value="LktA_repeat"/>
</dbReference>
<dbReference type="RefSeq" id="WP_108437513.1">
    <property type="nucleotide sequence ID" value="NZ_CP028919.1"/>
</dbReference>
<feature type="compositionally biased region" description="Low complexity" evidence="1">
    <location>
        <begin position="1863"/>
        <end position="1872"/>
    </location>
</feature>
<accession>A0A2S0USB6</accession>
<feature type="compositionally biased region" description="Basic and acidic residues" evidence="1">
    <location>
        <begin position="1875"/>
        <end position="1884"/>
    </location>
</feature>
<feature type="compositionally biased region" description="Polar residues" evidence="1">
    <location>
        <begin position="1061"/>
        <end position="1087"/>
    </location>
</feature>
<dbReference type="NCBIfam" id="NF012206">
    <property type="entry name" value="LktA_tand_53"/>
    <property type="match status" value="7"/>
</dbReference>
<evidence type="ECO:0008006" key="4">
    <source>
        <dbReference type="Google" id="ProtNLM"/>
    </source>
</evidence>
<feature type="region of interest" description="Disordered" evidence="1">
    <location>
        <begin position="1449"/>
        <end position="1511"/>
    </location>
</feature>
<dbReference type="NCBIfam" id="NF012204">
    <property type="entry name" value="adhes_FxxPxG"/>
    <property type="match status" value="1"/>
</dbReference>
<dbReference type="KEGG" id="geh:HYN69_17915"/>
<keyword evidence="3" id="KW-1185">Reference proteome</keyword>
<feature type="compositionally biased region" description="Low complexity" evidence="1">
    <location>
        <begin position="1494"/>
        <end position="1511"/>
    </location>
</feature>
<geneLocation type="plasmid" evidence="2">
    <name>unnamed1</name>
</geneLocation>
<sequence length="6463" mass="629694">MGKHSSHFHPEILPLVQIWQRRRHARQFLTGASPVVMGLLVGAFHPNLVWAQAVNLDPGSNNILIDGRTKTQIDTQGSVTRITTGTVSGSVGFNSFSDFEQAAGTRVDLYVPDGAGSLVNIVRNGAVVINGELNGIKDGAIGGNIFFSSSNGFIVGQNGRVNVGTLTVNTPTQEFLDRVVGADGTLNQAVADQLMRGEIPVSQNGAISIMGQVNAKGGITLQGHTVTVNGRTGPVSGDDLGQRTQFDATVNSSGLVEGGALVSQGGRIAIVATGGSRIGGRVDASNTTGKGGEISVTGGDIAIDGSAELTANGTEGGEIVVFAGDALVVQDGASFSAAGATSGGFIELSGASVNLGAITLKLGGGSGKAGKFLIDPVDLVINAGSSIASGGADITVQATGTITVGSGGALDSRLLTAGVSTGNSGKITVEAPSITLANGSQLLAGVTVGSGFAAGDVLLSAVGTSGTAASITLGGGAGAAPVISGRNVTLSATSSVSLGSLLVGLPDASATITSTAADITATGAFTAEAKADVVGGLSLLPLGVLLSEGSAIVDIKGDTRITAQSVSLSADTTVTSNNKTQSLVPTDSTADGAVAVSTITSTAIARVGGNAVLDVAGVTDITAKNSVTSEAEAIPVSAAFGASVGVSIVNAVTTAELADAAEVTTADLTLDAQTEIIVKVKAGAAAGGATEPSPGSQAATFLQDAALGGMASSGGTQVSVAGALAISKIDSATTARIDTSSLTTVSDALSVTSGSGVSAELVADGSAVESAIGVGVAVGVNIAKVSNQALIDSAVAAGSATLAAQSRGTNLSTSATSGAGAQDVGIAGSFGINLLDTASSAALGGGADVQISAAGAVALSAENETESTVEALPSEGGATGDTVGIGASLALNIVANRTVAELAAGSALTGAGDVTLAASATHVAETKAEAGSAGGISITPSLALSMVSNATTARVGTGSLALTLSGDLDVSAAQHSTITTEASGEAAGSTAAIGAAIAIALVDDRTTATTARNLVAGGDVGFAAAGASLSTLTAKASAVGAAAAEEDGTASDGKTVDDSVDSSLADGSTKQKSAGVGDSSQQAATDSTVDDKEGRSASTSEGKVSVAAAVGVNVQTSQVTAFVPDGVTVDAGGTLKIAASNNTDGQIEATGDAVGQEDENGDLPPPSQVGIGAAVAVNLVKTGNTARLGDAVHTVGGLEITADKRDVAALMADPASTDMRSDVYVARASAGAGGSKIGIAGSLALNLVDTESRATISGAATVNLTGGGDIALTADNRTDATAEALPVGDGASGGDVGIGASVALNILANRSVAEISDGAVINAAGDVSLTASATYAATTKAEAGSAGGISITPSLGLSLIANATTARVGTGGLLDVSGDITVAATQEATTTTEAGSAASGSTAAIGASLALALIDDRVIATTARSMDAGGDIAFTASGVSSSTLTSTASAAGAKSGDEADAGGEEGSTDEAADKEFQSGATRQGTSGVGSAEQKSSTSAKASDSSGRSASSSEGKVSLAAAAAINVQSHVVTAVVPDAVTMTAGGSLSLLALATTGAEAAADGQAVKSEDGAQSQVGIGVAVAVNAVTETATARLGAGATGHAVNGLSVTVAQADGADVFSASAISGAGGSSVGIAGSVALNLLTLDGSALVAGNVNAGSGAVVISAESEVEATASSAPSESGAVGGSAGVGASFAMNLVNLTTVARLEDGVGLTGGSKLSVGADSKLTTETEAKAGAAGGVAIDASVALTLLDHRTEARVGTGAALSMGAGAVTISASSEGTHKATSEGETKGSNVAVGASAAVILGDGAQNGALKDTSVTSATLARGIDAAGSLSIEATASNTYDANATATAGGGKEEKNNSTTGKTSSSADTLDKTKDSQKDQNGGSGGAKVTVAAAVGVAGAQDVVTARMEGVTVNLAGDLEVAAESTIGIAVSGIGAASNPNSRVGVGVGVGLAILNTTTSATIGDGANITAGAVTVAATSEENTGDYKSKIAAIGAAGATGSSVAVAGALAVAISTGQAEARLGDDVTITGSDAVEVTLDNTSQLSAKAFAASGSSSGVAVGASIAVVYSEKDYDATIGADADITATSVKVQATNHRIEGAPDFDITSLSKVRDFSAALTAVGNAKLLGDSNYYVEAIGGAGGNGVALQGSFAVMVFKDDMTAAVGPDSKIDVGTGSVTLGADSDYLAKALSGALAASLSSAGVGVSSTVIVSEGDTLSLLDSGVMVDAGSFTNSASAVQDIRSYAASVAAGSTAGASGVAGVITSDNSVQALIAKGARVTLAGPGTAALTADNDFKVFGLAAGAGAGGTAGVGAAVTVVTVKNVTRAALGDGTSAADRAELNTAGAVNIGADATEDITLLAAAGGAAGTAGVGAGAGILVFDTTTEALVGTFARVGQSDLSGSLTVSASDESDILVISGALGGGGTVGAGAGVGVGVIDKATKAEIGDNAVVDIGNVVVDAASRETIDSITAGIGVGGTAGLAGAVTVLSASPITTARIGADARVVADGNVAVTATDTLQLDMVDGAFAAGTVGVGASVGVTLIGAQTLARIDDRATVTARGNGGSQDYVTGFTPVLSAYGSDSDFQAARFDAAADDKLTDPDAAQARTDGLALLSQQRDATEVVASGKGVIVNAAGSVATRGLSVGGSAGAGAVSISANVPVITTQTKAEIGQSATINTVAGAASTAQDVIVAAASDTYALGFSGAVAAGGVAGGAGLGVMILDATTSATTGAGSTLRANGNIGVTARATGDMVGVAAAGAVGTVGVAGGVSVMVLKGRTTAELAGDAVAQGNVDVIADDRTRTAVLAGALAGGFVGVGAAVNVVSLDKATTARIATGSAVTALGLRNAHSVFTGTDFNAVSSTARGVNVQAVSGQKGFTLTAAGSAGGAVGASGVISLYLMNVATAATIADTASINTAGGNAGANAAQDVYVVARDDTATSSASGGVAAGVLGGLAGVVDVGVFKNSTTASIGNGVTLNARRDLQVAGLSQRAGEAYVLGAGGGFVGLAAGIAVYSYGDGVTPGGDADRNLADSSQGGAVSISSLTSTAQSQASDGTVNNQLAASDRSEIRTVSADVQAKRASIDVASAVAPSLPAGTSANIGNGTITVGGAVGVASSDDLTVSLTTGAVGGGVLAGGAGISVLAVDTGSTAQINGTGSITAGSVAVAARTDHDLQSTSAAGAAGTFVGLSATVGVINDRSRTVALLQGKTVTTGGAVSVTSTALRSVEVFSGGVSFAGVAAVGAAVAKAEIGGTVSATVHNANIASGGARAQSLTVSASATDTADAETIAAGGGVGASIQGSVALANIAPIVRSVIDAGQAFVSGVVSVTANFTGAATSEATGIAGAGGLAVAASEADSSLGATLLATITGTAVIDAQQLDVIATAIVNNLRAKASGSSGALVGVNATSASARNTNRTEAVLSAGSVTVTGDAGIEANSSGEARAEASGLAVGIVAAGFNVASATTSATTAASAGATAGIAAGNLSVRGVGDATNTAITVAGSGGLIAGSAATAKTASTATTSATLTGTVTVGDLVTVAAEQDTRFNGSVDTTQASLVGASGATLRHDVTSTVNAVIGTTSLTAKNLTLSARNQTDNDFLPGNGNNVRSISGGLANLPSAGATINVTHNTTARVNDAAVIRLARPGVGASAFVQEAYNRVGAHQIVSLDSGGAIATADAVINMDVTANASAIVGAGAKVDVDYGDIRIAAWGEADIDLRGNATTYGLAGAPSGDVTIDYIGNNSVTLGNNARIEATDGDTPTDGTAPRYATITIGAGSGPLGETADLNFNATLDLFNKTAIPIFATPDPRVTVANSANVIMGTTATPAVAGDPRGIRAAGDIRISATRGNITATAVGTGKDIYREGLAKLASAVSNAFGGGDVTFDYHGGSTQTDGGTARAQINGLVETGIQRNKTLILDACTTSAGCVSATGNIEYVLSGPFAVGTDILDRVAELTRLISDYDSDPVAKAAYQNELKFLQNKLVGLGLATFDSGGNFVAGSFVGPSPKAALLAEIAEISRNIDTLAVQFRSAVAANIVGSLSDVATTLAGIYTNPTFGLQASFNTADTAIRQLANFGASASYATTLTGIGTTLSQGVTAVQSVITNIGSLISESDANQTLVDTIVTAQAALRAAIVAGNTSAATTQNGVIATAQASLSTNLSQIASLATTILGDIDIAQARATSVRDGLNTLIDTTIPSTPVTGTDPEKAIATQKNADDAAIKTALRAAATGGNPATAGALTKIGNSKTSLDTLAINLESSIGTVQSATATLRANTGVTAGTLGGSNSLTQFIGLGNGYSQTFATKTQAAAVASNTANAPLAYRIDIADTATRLGNIFVTADQLQTSGTGSLLAPGSAKILITNNTANTLNIGNLIVPDYDAGNVRFNGVLVYGADNITTLNAGGVASGFGSDKIETSLTSSRGEVTILSTYSPESIANAADRKVAPDIILKTGSLIENLRGAVRIESAAGNVYTQGRINAGSVSILVKNGDYVASYVNGFNHIGGDPASFSIKTSTTEGGAGITANGAVSIAARYLNINSTIQSGIANWNLTLNGTPTLTASAAAIGLAQSTIDTALAANPTLATINVVNTAGQTVTISRAPLGFDAAALKTAVDTYKAAVLIDANTNPVVTLNVFGTPTLVNIKDYLSPQVAYTLQFTKAAAEAYVAATPSSDGLFSVVKAAAADNIGASYDAKAQQFVVDGTSVKGGFIQLFGQIMNTTSSTSVAKLNVLDGFGTINITNSSNIAVVLRNLSTGEDATGTLRGVAGRIEMTDVTGVNATSPSNPVVSIRKTVFTRDYVPGDATGTVKISTQTGTIDNATGNLILGAAVVTDGADRTTTYTPSGTQRYVWTTGGEFRNTVNYAQTDTQVFGTSAFTIDSITTATQQGAPVLLTTYRLADGTYVTTDSTLTGGRLTQVNGAYFNDPLSVAANTSNASLDATQLASGNSSTFDNDFVKTGESGRDCNWWTLCIVSDITTYFRLTQDYTTITTNSLKANYPIGVNFIGSNTGAINVTSANSDVVLTSNVNSVAGSASITGANIIQGDLSGEIVARGITLAASGSVGGLTDARNVAAPVEAALAVRLTGADAGTGSLSATAASGNVSLLARGKLIVDQISAAGSVLSDKGKVEIYALGAITGKDATAKIQAPRVILTSANGAVGSTADGALLMVNTGFSANPALRPFGDPSLDPLFNPNALLGLTVTASGDIGIRSAGWSGNTDGTILADRVRSSGGDVRLSATGQILDNNPVEGIDQRTYDQLLGYWESLGLLANDAARGVDGSVNTAKTANLIKAFETATTASYNQYWQIRGTGAYDAAKVVTVDPASSLFRVLDAQFRADAIASGAPDANAYVTQRIADYEAQKTAEYHRLNGEVGGLTASYDAAYAYTATDAQKASLTDGSVWTERELAFSLAPGALKTVTGTNPVLKDPNVSGRSVTIEAGRGIGETVGAGTLSPGVAIRGDTDPRNLTLDQKVALAAAERSDLQLTVGPVRLPVNATTEQIAAYNAAIALGLGAPGASTTLLLGAEFTSLTATQQAAFNAAALGLIDPATTVLTVLSKRPLNFDAAETLNIAVPNVTGPTSDIGAAYLASRGGATLGSISTYGETRIKVFGDIVNASTSSVRTGTLILESAQGYIGSPTVALALDPRSGASVTARAQNGVNLGFAGNAVIDTVFSPKAVKITAQGSILNANNDDLINVLGGEVNLQAVTGTIGTLSRALNVGVSIGGKIVADALGSLNLYGAANARFVIGSAMAGSTISLGAFGESTIDGPVETDEAITITAGGRVVLTGLAEVSSTAGTVRIASASLKMLDGAEITAEGAVTVVTTGDALVTQVTSNSTSATAVSVDAGGRIFSGKSPVTDITAMATGAGVSLTAGLGIGDKTQANLTADVNTVTDTPNRLRIRTNTLAATATTGDIVLSAETAMTLSNVTATAGGIDVLAASTLSVTAATSAGDQIFDATGALTFTQLTTTGSGDITATSDGTVTGGFVTSGGSASLTGSTVGFDTITADDDVTLTAVVGPVTGGSVTAGGDIGATGTGVTLGTLDAGRDVTLDGKTALVDATSVTAGGSVDATGTGLTLGTLDAGVDITLDGKTALVDAGSLTAGGDIDATGTGLTIDALDAEGDITLAGKTGAVTLVTLDAGGNSSITGAGVGFDTLIAGGDSEIYSTGDIIGTLEQAGETLINVAGFGAGNSGKLDVKTMRARVMELQSTSTLDVGRLEVAESLTLRADVITALDVAQVPSGPDPLSLVVTGANGGVATKATLSVDAVAGLVIPTLRVSETVLDTTARQVTVESAELPLQGTSPMAGTLLVETPDQTVLVDARSITPKGTPDSNVQIFTQGAPLSFALNGTVTRTDGYVVTFDETVQVTNVLGVPFAGISTARDSVRNLLNSADAIILPGAFGSVTVEEDPDVALLDGEAVVIDGVAYKVYVPGNGPAVLLPQ</sequence>
<evidence type="ECO:0000313" key="2">
    <source>
        <dbReference type="EMBL" id="AWB50708.1"/>
    </source>
</evidence>
<protein>
    <recommendedName>
        <fullName evidence="4">Leukotoxin LktA family filamentous adhesin</fullName>
    </recommendedName>
</protein>
<dbReference type="Proteomes" id="UP000244496">
    <property type="component" value="Plasmid unnamed1"/>
</dbReference>
<dbReference type="SUPFAM" id="SSF51126">
    <property type="entry name" value="Pectin lyase-like"/>
    <property type="match status" value="1"/>
</dbReference>
<reference evidence="2 3" key="1">
    <citation type="submission" date="2018-04" db="EMBL/GenBank/DDBJ databases">
        <title>Genome sequencing of Gemmobacter.</title>
        <authorList>
            <person name="Yi H."/>
            <person name="Baek M.-G."/>
        </authorList>
    </citation>
    <scope>NUCLEOTIDE SEQUENCE [LARGE SCALE GENOMIC DNA]</scope>
    <source>
        <strain evidence="2 3">HYN0069</strain>
        <plasmid evidence="3">Plasmid unnamed1</plasmid>
    </source>
</reference>
<organism evidence="2 3">
    <name type="scientific">Paragemmobacter aquarius</name>
    <dbReference type="NCBI Taxonomy" id="2169400"/>
    <lineage>
        <taxon>Bacteria</taxon>
        <taxon>Pseudomonadati</taxon>
        <taxon>Pseudomonadota</taxon>
        <taxon>Alphaproteobacteria</taxon>
        <taxon>Rhodobacterales</taxon>
        <taxon>Paracoccaceae</taxon>
        <taxon>Paragemmobacter</taxon>
    </lineage>
</organism>